<dbReference type="RefSeq" id="WP_308728496.1">
    <property type="nucleotide sequence ID" value="NZ_JAJEQF010000027.1"/>
</dbReference>
<evidence type="ECO:0000256" key="4">
    <source>
        <dbReference type="ARBA" id="ARBA00022679"/>
    </source>
</evidence>
<keyword evidence="3" id="KW-0328">Glycosyltransferase</keyword>
<dbReference type="PANTHER" id="PTHR33908:SF11">
    <property type="entry name" value="MEMBRANE PROTEIN"/>
    <property type="match status" value="1"/>
</dbReference>
<keyword evidence="2" id="KW-1003">Cell membrane</keyword>
<dbReference type="AlphaFoldDB" id="A0AAE3AY82"/>
<dbReference type="Proteomes" id="UP001199355">
    <property type="component" value="Unassembled WGS sequence"/>
</dbReference>
<evidence type="ECO:0000256" key="3">
    <source>
        <dbReference type="ARBA" id="ARBA00022676"/>
    </source>
</evidence>
<reference evidence="10 11" key="1">
    <citation type="submission" date="2021-10" db="EMBL/GenBank/DDBJ databases">
        <title>Anaerobic single-cell dispensing facilitates the cultivation of human gut bacteria.</title>
        <authorList>
            <person name="Afrizal A."/>
        </authorList>
    </citation>
    <scope>NUCLEOTIDE SEQUENCE [LARGE SCALE GENOMIC DNA]</scope>
    <source>
        <strain evidence="10 11">CLA-AA-H244</strain>
    </source>
</reference>
<evidence type="ECO:0000256" key="1">
    <source>
        <dbReference type="ARBA" id="ARBA00004651"/>
    </source>
</evidence>
<evidence type="ECO:0000313" key="11">
    <source>
        <dbReference type="Proteomes" id="UP001199355"/>
    </source>
</evidence>
<proteinExistence type="predicted"/>
<feature type="transmembrane region" description="Helical" evidence="8">
    <location>
        <begin position="387"/>
        <end position="406"/>
    </location>
</feature>
<comment type="subcellular location">
    <subcellularLocation>
        <location evidence="1">Cell membrane</location>
        <topology evidence="1">Multi-pass membrane protein</topology>
    </subcellularLocation>
</comment>
<feature type="transmembrane region" description="Helical" evidence="8">
    <location>
        <begin position="466"/>
        <end position="487"/>
    </location>
</feature>
<evidence type="ECO:0000259" key="9">
    <source>
        <dbReference type="Pfam" id="PF13231"/>
    </source>
</evidence>
<feature type="transmembrane region" description="Helical" evidence="8">
    <location>
        <begin position="109"/>
        <end position="129"/>
    </location>
</feature>
<keyword evidence="4" id="KW-0808">Transferase</keyword>
<dbReference type="InterPro" id="IPR038731">
    <property type="entry name" value="RgtA/B/C-like"/>
</dbReference>
<feature type="transmembrane region" description="Helical" evidence="8">
    <location>
        <begin position="418"/>
        <end position="436"/>
    </location>
</feature>
<feature type="transmembrane region" description="Helical" evidence="8">
    <location>
        <begin position="165"/>
        <end position="183"/>
    </location>
</feature>
<protein>
    <submittedName>
        <fullName evidence="10">Glycosyltransferase family 39 protein</fullName>
    </submittedName>
</protein>
<name>A0AAE3AY82_9FIRM</name>
<dbReference type="InterPro" id="IPR050297">
    <property type="entry name" value="LipidA_mod_glycosyltrf_83"/>
</dbReference>
<sequence>MEKVGKRTDRIKMDVILAAGCMLRLFYVLFSTIYDRQYDIGMIDLDAGHTVTGGHLAYIQYLYENWKLPDFDPTTVYQFNHPPLHHYLCALWMKLCSLFISNTDVLEESIQIVPFVCSLLILWFLLRIAEQFELTEKAKRFVMLLFCFHPALVLLSGSVNNDCMSLMFTVMCVYYTILWSRFPTAHNILKLAVSIALGMLTKQSVAQMAFPIAAVMLWMLVRSLDNGRDCRARSVENTRNAAIPVAPVKKLLGQYVLFGVVSIPLGMSFYIRNRIQFHMPLVWIYTLPEDSWQYTGNVPVLNRFLFPVPSEMLDNLRQFKLGCGYNVWMQIIRTSVLGEWDMADVGRSVKVLAVLLMLVGALLALAAWMAFIRVFVVRAKRFGIDSASRILFVVGYFVHLLLYLKFAYDYPQECSMHFRYMEIELLFPAIALAFIWQEGTKDQLEMRRREGGATGHPAVKRAISQVLFVLLLAFCMLSTAMTAVWCLL</sequence>
<dbReference type="GO" id="GO:0005886">
    <property type="term" value="C:plasma membrane"/>
    <property type="evidence" value="ECO:0007669"/>
    <property type="project" value="UniProtKB-SubCell"/>
</dbReference>
<evidence type="ECO:0000256" key="5">
    <source>
        <dbReference type="ARBA" id="ARBA00022692"/>
    </source>
</evidence>
<dbReference type="GO" id="GO:0009103">
    <property type="term" value="P:lipopolysaccharide biosynthetic process"/>
    <property type="evidence" value="ECO:0007669"/>
    <property type="project" value="UniProtKB-ARBA"/>
</dbReference>
<feature type="transmembrane region" description="Helical" evidence="8">
    <location>
        <begin position="252"/>
        <end position="271"/>
    </location>
</feature>
<keyword evidence="11" id="KW-1185">Reference proteome</keyword>
<evidence type="ECO:0000256" key="6">
    <source>
        <dbReference type="ARBA" id="ARBA00022989"/>
    </source>
</evidence>
<keyword evidence="5 8" id="KW-0812">Transmembrane</keyword>
<dbReference type="GO" id="GO:0016763">
    <property type="term" value="F:pentosyltransferase activity"/>
    <property type="evidence" value="ECO:0007669"/>
    <property type="project" value="TreeGrafter"/>
</dbReference>
<feature type="transmembrane region" description="Helical" evidence="8">
    <location>
        <begin position="351"/>
        <end position="375"/>
    </location>
</feature>
<organism evidence="10 11">
    <name type="scientific">Gallintestinimicrobium propionicum</name>
    <dbReference type="NCBI Taxonomy" id="2981770"/>
    <lineage>
        <taxon>Bacteria</taxon>
        <taxon>Bacillati</taxon>
        <taxon>Bacillota</taxon>
        <taxon>Clostridia</taxon>
        <taxon>Lachnospirales</taxon>
        <taxon>Lachnospiraceae</taxon>
        <taxon>Gallintestinimicrobium</taxon>
    </lineage>
</organism>
<evidence type="ECO:0000313" key="10">
    <source>
        <dbReference type="EMBL" id="MCC2168099.1"/>
    </source>
</evidence>
<dbReference type="Pfam" id="PF13231">
    <property type="entry name" value="PMT_2"/>
    <property type="match status" value="1"/>
</dbReference>
<gene>
    <name evidence="10" type="ORF">LKD45_10440</name>
</gene>
<feature type="transmembrane region" description="Helical" evidence="8">
    <location>
        <begin position="15"/>
        <end position="34"/>
    </location>
</feature>
<evidence type="ECO:0000256" key="7">
    <source>
        <dbReference type="ARBA" id="ARBA00023136"/>
    </source>
</evidence>
<dbReference type="EMBL" id="JAJEQF010000027">
    <property type="protein sequence ID" value="MCC2168099.1"/>
    <property type="molecule type" value="Genomic_DNA"/>
</dbReference>
<feature type="transmembrane region" description="Helical" evidence="8">
    <location>
        <begin position="141"/>
        <end position="159"/>
    </location>
</feature>
<accession>A0AAE3AY82</accession>
<feature type="transmembrane region" description="Helical" evidence="8">
    <location>
        <begin position="204"/>
        <end position="221"/>
    </location>
</feature>
<keyword evidence="6 8" id="KW-1133">Transmembrane helix</keyword>
<evidence type="ECO:0000256" key="8">
    <source>
        <dbReference type="SAM" id="Phobius"/>
    </source>
</evidence>
<feature type="domain" description="Glycosyltransferase RgtA/B/C/D-like" evidence="9">
    <location>
        <begin position="80"/>
        <end position="219"/>
    </location>
</feature>
<dbReference type="PANTHER" id="PTHR33908">
    <property type="entry name" value="MANNOSYLTRANSFERASE YKCB-RELATED"/>
    <property type="match status" value="1"/>
</dbReference>
<comment type="caution">
    <text evidence="10">The sequence shown here is derived from an EMBL/GenBank/DDBJ whole genome shotgun (WGS) entry which is preliminary data.</text>
</comment>
<evidence type="ECO:0000256" key="2">
    <source>
        <dbReference type="ARBA" id="ARBA00022475"/>
    </source>
</evidence>
<keyword evidence="7 8" id="KW-0472">Membrane</keyword>